<evidence type="ECO:0000256" key="1">
    <source>
        <dbReference type="SAM" id="MobiDB-lite"/>
    </source>
</evidence>
<organism evidence="4 5">
    <name type="scientific">Arsenophonus apicola</name>
    <dbReference type="NCBI Taxonomy" id="2879119"/>
    <lineage>
        <taxon>Bacteria</taxon>
        <taxon>Pseudomonadati</taxon>
        <taxon>Pseudomonadota</taxon>
        <taxon>Gammaproteobacteria</taxon>
        <taxon>Enterobacterales</taxon>
        <taxon>Morganellaceae</taxon>
        <taxon>Arsenophonus</taxon>
    </lineage>
</organism>
<dbReference type="Gene3D" id="3.90.1340.10">
    <property type="entry name" value="Phage tail collar domain"/>
    <property type="match status" value="1"/>
</dbReference>
<dbReference type="Pfam" id="PF07484">
    <property type="entry name" value="Collar"/>
    <property type="match status" value="1"/>
</dbReference>
<protein>
    <submittedName>
        <fullName evidence="4">Phage tail protein</fullName>
    </submittedName>
</protein>
<evidence type="ECO:0000313" key="4">
    <source>
        <dbReference type="EMBL" id="WGO84669.1"/>
    </source>
</evidence>
<name>A0ABY8P6F1_9GAMM</name>
<dbReference type="PANTHER" id="PTHR35191">
    <property type="entry name" value="PROPHAGE SIDE TAIL FIBER PROTEIN HOMOLOG STFQ-RELATED"/>
    <property type="match status" value="1"/>
</dbReference>
<proteinExistence type="predicted"/>
<dbReference type="Proteomes" id="UP001231859">
    <property type="component" value="Chromosome"/>
</dbReference>
<gene>
    <name evidence="4" type="ORF">QG404_07350</name>
</gene>
<dbReference type="RefSeq" id="WP_280939626.1">
    <property type="nucleotide sequence ID" value="NZ_CP123759.1"/>
</dbReference>
<sequence length="579" mass="61870">MKYFALLTKSGENLLAQATVLGSKIELTHMAVGDGGGSLPTPDTNQTKLIGEKRRAAINTLFVDEKNHNQIIVEQIIPEAEGGWWIRELGLFDKAGNLIAVANCPETYKPQLAEGSGRTQAIRMVLVVSNTESVTLKLDPAVILATREFVDKSVKQSIEEHEKNRRHPDANISAKGFVQLADVLSADNTKAVTPKLATEINQRAVDAQNSANAATIAATNANNNANGRVPNTRKVNNKTLNADIALTAGDVDAYNKQETDTKVADAKKAATNAQSTANSANTAATNANNNANGRVPNTRKINNKSLGKDITLNAADLGAQPAGDYATNKALVDGLNKKVNKQNAEVSDKIKIISSGDCARLTLQKNNKERIDIETLQSDSNMLNIICRAANGKNIAVAAVPKKSGTLISTANTNTDHNGCLRMVGNNHLNDYPVGSPIPWPQATAPTVFLICNGQAFNKTTYPLLAKAYPSGKLQDMRAEFIRGLDNGRGIDINRSVLSAQGDAIRNITGQISAVRCGGGYSNVNTGAFSIATNWNAQNGMGRSDDWGSTYSFNAGKVVPIANENRPRNIAFLYIVRAA</sequence>
<feature type="domain" description="Phage tail collar" evidence="2">
    <location>
        <begin position="435"/>
        <end position="482"/>
    </location>
</feature>
<dbReference type="InterPro" id="IPR051934">
    <property type="entry name" value="Phage_Tail_Fiber_Structural"/>
</dbReference>
<dbReference type="InterPro" id="IPR022225">
    <property type="entry name" value="Phage_tail_fibre_N"/>
</dbReference>
<keyword evidence="5" id="KW-1185">Reference proteome</keyword>
<evidence type="ECO:0000313" key="5">
    <source>
        <dbReference type="Proteomes" id="UP001231859"/>
    </source>
</evidence>
<reference evidence="4 5" key="1">
    <citation type="submission" date="2023-04" db="EMBL/GenBank/DDBJ databases">
        <title>Genome dynamics across the evolutionary transition to endosymbiosis.</title>
        <authorList>
            <person name="Siozios S."/>
            <person name="Nadal-Jimenez P."/>
            <person name="Azagi T."/>
            <person name="Sprong H."/>
            <person name="Frost C.L."/>
            <person name="Parratt S.R."/>
            <person name="Taylor G."/>
            <person name="Brettell L."/>
            <person name="Lew K.C."/>
            <person name="Croft L."/>
            <person name="King K.C."/>
            <person name="Brockhurst M.A."/>
            <person name="Hypsa V."/>
            <person name="Novakova E."/>
            <person name="Darby A.C."/>
            <person name="Hurst G.D.D."/>
        </authorList>
    </citation>
    <scope>NUCLEOTIDE SEQUENCE [LARGE SCALE GENOMIC DNA]</scope>
    <source>
        <strain evidence="5">aApi_AU</strain>
    </source>
</reference>
<feature type="compositionally biased region" description="Low complexity" evidence="1">
    <location>
        <begin position="274"/>
        <end position="292"/>
    </location>
</feature>
<dbReference type="EMBL" id="CP123759">
    <property type="protein sequence ID" value="WGO84669.1"/>
    <property type="molecule type" value="Genomic_DNA"/>
</dbReference>
<evidence type="ECO:0000259" key="2">
    <source>
        <dbReference type="Pfam" id="PF07484"/>
    </source>
</evidence>
<feature type="domain" description="Phage tail fibre protein N-terminal" evidence="3">
    <location>
        <begin position="2"/>
        <end position="147"/>
    </location>
</feature>
<dbReference type="PANTHER" id="PTHR35191:SF1">
    <property type="entry name" value="PROPHAGE SIDE TAIL FIBER PROTEIN HOMOLOG STFQ-RELATED"/>
    <property type="match status" value="1"/>
</dbReference>
<dbReference type="SUPFAM" id="SSF88874">
    <property type="entry name" value="Receptor-binding domain of short tail fibre protein gp12"/>
    <property type="match status" value="1"/>
</dbReference>
<dbReference type="InterPro" id="IPR011083">
    <property type="entry name" value="Phage_tail_collar_dom"/>
</dbReference>
<feature type="region of interest" description="Disordered" evidence="1">
    <location>
        <begin position="274"/>
        <end position="298"/>
    </location>
</feature>
<accession>A0ABY8P6F1</accession>
<evidence type="ECO:0000259" key="3">
    <source>
        <dbReference type="Pfam" id="PF12571"/>
    </source>
</evidence>
<dbReference type="InterPro" id="IPR037053">
    <property type="entry name" value="Phage_tail_collar_dom_sf"/>
</dbReference>
<dbReference type="Pfam" id="PF12571">
    <property type="entry name" value="Phage_tail_fib"/>
    <property type="match status" value="1"/>
</dbReference>